<dbReference type="Proteomes" id="UP000324222">
    <property type="component" value="Unassembled WGS sequence"/>
</dbReference>
<sequence length="65" mass="7147">MVERGIGGGVCTWRSHVPCGPRRGGKHGMDHTLLKLCGFDRVLSQSALELHSRTLTQGLWAEALY</sequence>
<gene>
    <name evidence="1" type="ORF">E2C01_094383</name>
</gene>
<dbReference type="AlphaFoldDB" id="A0A5B7JLS2"/>
<reference evidence="1 2" key="1">
    <citation type="submission" date="2019-05" db="EMBL/GenBank/DDBJ databases">
        <title>Another draft genome of Portunus trituberculatus and its Hox gene families provides insights of decapod evolution.</title>
        <authorList>
            <person name="Jeong J.-H."/>
            <person name="Song I."/>
            <person name="Kim S."/>
            <person name="Choi T."/>
            <person name="Kim D."/>
            <person name="Ryu S."/>
            <person name="Kim W."/>
        </authorList>
    </citation>
    <scope>NUCLEOTIDE SEQUENCE [LARGE SCALE GENOMIC DNA]</scope>
    <source>
        <tissue evidence="1">Muscle</tissue>
    </source>
</reference>
<comment type="caution">
    <text evidence="1">The sequence shown here is derived from an EMBL/GenBank/DDBJ whole genome shotgun (WGS) entry which is preliminary data.</text>
</comment>
<proteinExistence type="predicted"/>
<accession>A0A5B7JLS2</accession>
<name>A0A5B7JLS2_PORTR</name>
<keyword evidence="2" id="KW-1185">Reference proteome</keyword>
<evidence type="ECO:0000313" key="1">
    <source>
        <dbReference type="EMBL" id="MPC98991.1"/>
    </source>
</evidence>
<evidence type="ECO:0000313" key="2">
    <source>
        <dbReference type="Proteomes" id="UP000324222"/>
    </source>
</evidence>
<dbReference type="EMBL" id="VSRR010116527">
    <property type="protein sequence ID" value="MPC98991.1"/>
    <property type="molecule type" value="Genomic_DNA"/>
</dbReference>
<protein>
    <submittedName>
        <fullName evidence="1">Uncharacterized protein</fullName>
    </submittedName>
</protein>
<organism evidence="1 2">
    <name type="scientific">Portunus trituberculatus</name>
    <name type="common">Swimming crab</name>
    <name type="synonym">Neptunus trituberculatus</name>
    <dbReference type="NCBI Taxonomy" id="210409"/>
    <lineage>
        <taxon>Eukaryota</taxon>
        <taxon>Metazoa</taxon>
        <taxon>Ecdysozoa</taxon>
        <taxon>Arthropoda</taxon>
        <taxon>Crustacea</taxon>
        <taxon>Multicrustacea</taxon>
        <taxon>Malacostraca</taxon>
        <taxon>Eumalacostraca</taxon>
        <taxon>Eucarida</taxon>
        <taxon>Decapoda</taxon>
        <taxon>Pleocyemata</taxon>
        <taxon>Brachyura</taxon>
        <taxon>Eubrachyura</taxon>
        <taxon>Portunoidea</taxon>
        <taxon>Portunidae</taxon>
        <taxon>Portuninae</taxon>
        <taxon>Portunus</taxon>
    </lineage>
</organism>